<organism evidence="4 5">
    <name type="scientific">Candidatus Accumulibacter affinis</name>
    <dbReference type="NCBI Taxonomy" id="2954384"/>
    <lineage>
        <taxon>Bacteria</taxon>
        <taxon>Pseudomonadati</taxon>
        <taxon>Pseudomonadota</taxon>
        <taxon>Betaproteobacteria</taxon>
        <taxon>Candidatus Accumulibacter</taxon>
    </lineage>
</organism>
<keyword evidence="2" id="KW-0812">Transmembrane</keyword>
<proteinExistence type="predicted"/>
<evidence type="ECO:0000313" key="5">
    <source>
        <dbReference type="Proteomes" id="UP000706151"/>
    </source>
</evidence>
<dbReference type="Pfam" id="PF08378">
    <property type="entry name" value="NERD"/>
    <property type="match status" value="1"/>
</dbReference>
<evidence type="ECO:0000313" key="4">
    <source>
        <dbReference type="EMBL" id="MBK7954622.1"/>
    </source>
</evidence>
<dbReference type="PROSITE" id="PS50965">
    <property type="entry name" value="NERD"/>
    <property type="match status" value="1"/>
</dbReference>
<evidence type="ECO:0000256" key="1">
    <source>
        <dbReference type="SAM" id="MobiDB-lite"/>
    </source>
</evidence>
<gene>
    <name evidence="4" type="ORF">IPK02_12075</name>
</gene>
<dbReference type="EMBL" id="JADJOT010000009">
    <property type="protein sequence ID" value="MBK7954622.1"/>
    <property type="molecule type" value="Genomic_DNA"/>
</dbReference>
<dbReference type="InterPro" id="IPR011528">
    <property type="entry name" value="NERD"/>
</dbReference>
<dbReference type="AlphaFoldDB" id="A0A935TE19"/>
<accession>A0A935TE19</accession>
<reference evidence="4 5" key="1">
    <citation type="submission" date="2020-10" db="EMBL/GenBank/DDBJ databases">
        <title>Connecting structure to function with the recovery of over 1000 high-quality activated sludge metagenome-assembled genomes encoding full-length rRNA genes using long-read sequencing.</title>
        <authorList>
            <person name="Singleton C.M."/>
            <person name="Petriglieri F."/>
            <person name="Kristensen J.M."/>
            <person name="Kirkegaard R.H."/>
            <person name="Michaelsen T.Y."/>
            <person name="Andersen M.H."/>
            <person name="Karst S.M."/>
            <person name="Dueholm M.S."/>
            <person name="Nielsen P.H."/>
            <person name="Albertsen M."/>
        </authorList>
    </citation>
    <scope>NUCLEOTIDE SEQUENCE [LARGE SCALE GENOMIC DNA]</scope>
    <source>
        <strain evidence="4">Fred_18-Q3-R57-64_BAT3C.720</strain>
    </source>
</reference>
<comment type="caution">
    <text evidence="4">The sequence shown here is derived from an EMBL/GenBank/DDBJ whole genome shotgun (WGS) entry which is preliminary data.</text>
</comment>
<protein>
    <submittedName>
        <fullName evidence="4">NERD domain-containing protein</fullName>
    </submittedName>
</protein>
<keyword evidence="2" id="KW-1133">Transmembrane helix</keyword>
<evidence type="ECO:0000256" key="2">
    <source>
        <dbReference type="SAM" id="Phobius"/>
    </source>
</evidence>
<feature type="transmembrane region" description="Helical" evidence="2">
    <location>
        <begin position="30"/>
        <end position="50"/>
    </location>
</feature>
<feature type="domain" description="NERD" evidence="3">
    <location>
        <begin position="58"/>
        <end position="171"/>
    </location>
</feature>
<keyword evidence="2" id="KW-0472">Membrane</keyword>
<dbReference type="Proteomes" id="UP000706151">
    <property type="component" value="Unassembled WGS sequence"/>
</dbReference>
<sequence length="189" mass="21144">MPGLTAILALTMTGWEWWRYYAEKPPQPMLFSLLAMAYLAFAAWQFHRFLPRLRALRQGMEGERAVGQFLERLRERGYHVFHDVLGDGFNVDHVLIGPAGVFSIETKTWSKPLKDDARVICLGDSLRIGPLEPDRNPIIQAVAQAAWLKQLLSESTGSLPKSTAACPDFVQPKPMTGSSPPRRPALQAC</sequence>
<evidence type="ECO:0000259" key="3">
    <source>
        <dbReference type="PROSITE" id="PS50965"/>
    </source>
</evidence>
<name>A0A935TE19_9PROT</name>
<feature type="region of interest" description="Disordered" evidence="1">
    <location>
        <begin position="163"/>
        <end position="189"/>
    </location>
</feature>